<feature type="compositionally biased region" description="Basic and acidic residues" evidence="1">
    <location>
        <begin position="999"/>
        <end position="1009"/>
    </location>
</feature>
<name>A0A8H7I4I3_9AGAM</name>
<feature type="compositionally biased region" description="Acidic residues" evidence="1">
    <location>
        <begin position="689"/>
        <end position="700"/>
    </location>
</feature>
<comment type="caution">
    <text evidence="2">The sequence shown here is derived from an EMBL/GenBank/DDBJ whole genome shotgun (WGS) entry which is preliminary data.</text>
</comment>
<dbReference type="AlphaFoldDB" id="A0A8H7I4I3"/>
<evidence type="ECO:0000313" key="3">
    <source>
        <dbReference type="Proteomes" id="UP000602905"/>
    </source>
</evidence>
<feature type="region of interest" description="Disordered" evidence="1">
    <location>
        <begin position="681"/>
        <end position="720"/>
    </location>
</feature>
<gene>
    <name evidence="2" type="ORF">RHS03_00220</name>
</gene>
<sequence length="1060" mass="117550">MADPIAAAIAQAQETILAQLNTLRTSLGANASDSLPVCPLAPNLPAGAQVPPPIILLNPSISETSEPELDQELARPGHIKNLAQAPGHMLTSNAPVFHKAPVPPTNHRIGIQLAKQTRDMMLLDPQGAQATWNQISEKLDNMAEMTNPFVARNRMYMLNAHHTALSTFEPKLSKEQHWDTDIVVQYAANTLVFRITTSRGVNGGPIQSSTAVGWLTHHIYNICTYTRDPVSGNRSGLTVLRQGLFNPVVEYGLVRHSKVQSRLDRSAVQLIFEVIIKNTEKNGRGGAFQTMMAMSLCMFGALRAGSLQANHIEYKERGMYIKWEDITINILKPATYEVKLEIKNWKGFSGAVGTRKIFTFGSVTKAHNVIFEPAVHILLDGLARGVFVNISNPTELFAYTGLTIPIKEEFKSSPLLLKRSPRGLGVIENEPAPPHQVTRLINHWAHRTGFPGGGTHAIRRGSAGHYALSLGKAYTVFMLNHSDREGTVMEDVYSVGLEHHPLVQVLLGESTGHISELDKELKNIQNLTTLATHAWKSFLETVPGVSIPYNVSGSSRKAPNLLKKVPEENQLQAQARFKLFQVENSKLQNARKKELRRIRNNITVSEIKQGPKGSFKDRDAAVALMDQESFLVGQARKSARKELQTILEDGRIPLDVSKAEAMQAGVSEKLYNQLSKLPAQLTGSKDIGSTDDEAESEDDVAGGNEPLTGKHTTKPVDANVSTSRISNLDINLNRPLRFNVESDDNDDNDESNQFNDNEEPDVLDSDVSLTRQCVINYWWSGFEAQTKKAYKGKGTKASEDKRQYTCDLCLEMPTRQPFSTNSVSNFERHKREAHDEWSQLENKMAMPDPNKFKCPACPATFSKLSKCKTHCWKTCPERARFIPLKDAHDGLRKPQKTDEARRHDDRREEDRIGVSFTGPAYGPKMARDFSKEFSEQPGALEGWITRHEKVTIGLEHTGGVPVTDLQRAFGIAAGLAAGNPYAPAPPSVGGSTESSPKLKHTEPSREQRSELVTLGPDFLSTRRERMHRAYTADRENNSSDYAPDDDEVESDNISNEEDVI</sequence>
<evidence type="ECO:0000256" key="1">
    <source>
        <dbReference type="SAM" id="MobiDB-lite"/>
    </source>
</evidence>
<organism evidence="2 3">
    <name type="scientific">Rhizoctonia solani</name>
    <dbReference type="NCBI Taxonomy" id="456999"/>
    <lineage>
        <taxon>Eukaryota</taxon>
        <taxon>Fungi</taxon>
        <taxon>Dikarya</taxon>
        <taxon>Basidiomycota</taxon>
        <taxon>Agaricomycotina</taxon>
        <taxon>Agaricomycetes</taxon>
        <taxon>Cantharellales</taxon>
        <taxon>Ceratobasidiaceae</taxon>
        <taxon>Rhizoctonia</taxon>
    </lineage>
</organism>
<feature type="region of interest" description="Disordered" evidence="1">
    <location>
        <begin position="888"/>
        <end position="921"/>
    </location>
</feature>
<dbReference type="EMBL" id="JACYCD010000009">
    <property type="protein sequence ID" value="KAF8714649.1"/>
    <property type="molecule type" value="Genomic_DNA"/>
</dbReference>
<accession>A0A8H7I4I3</accession>
<evidence type="ECO:0000313" key="2">
    <source>
        <dbReference type="EMBL" id="KAF8714649.1"/>
    </source>
</evidence>
<dbReference type="OrthoDB" id="3253465at2759"/>
<reference evidence="2" key="1">
    <citation type="submission" date="2020-09" db="EMBL/GenBank/DDBJ databases">
        <title>Comparative genome analyses of four rice-infecting Rhizoctonia solani isolates reveal extensive enrichment of homogalacturonan modification genes.</title>
        <authorList>
            <person name="Lee D.-Y."/>
            <person name="Jeon J."/>
            <person name="Kim K.-T."/>
            <person name="Cheong K."/>
            <person name="Song H."/>
            <person name="Choi G."/>
            <person name="Ko J."/>
            <person name="Opiyo S.O."/>
            <person name="Zuo S."/>
            <person name="Madhav S."/>
            <person name="Lee Y.-H."/>
            <person name="Wang G.-L."/>
        </authorList>
    </citation>
    <scope>NUCLEOTIDE SEQUENCE</scope>
    <source>
        <strain evidence="2">AG1-IA WGL</strain>
    </source>
</reference>
<feature type="compositionally biased region" description="Acidic residues" evidence="1">
    <location>
        <begin position="741"/>
        <end position="764"/>
    </location>
</feature>
<feature type="region of interest" description="Disordered" evidence="1">
    <location>
        <begin position="983"/>
        <end position="1060"/>
    </location>
</feature>
<protein>
    <submittedName>
        <fullName evidence="2">Uncharacterized protein</fullName>
    </submittedName>
</protein>
<dbReference type="Proteomes" id="UP000602905">
    <property type="component" value="Unassembled WGS sequence"/>
</dbReference>
<proteinExistence type="predicted"/>
<feature type="region of interest" description="Disordered" evidence="1">
    <location>
        <begin position="736"/>
        <end position="765"/>
    </location>
</feature>
<feature type="compositionally biased region" description="Basic and acidic residues" evidence="1">
    <location>
        <begin position="888"/>
        <end position="912"/>
    </location>
</feature>
<feature type="compositionally biased region" description="Acidic residues" evidence="1">
    <location>
        <begin position="1042"/>
        <end position="1060"/>
    </location>
</feature>
<feature type="non-terminal residue" evidence="2">
    <location>
        <position position="1060"/>
    </location>
</feature>